<dbReference type="Proteomes" id="UP000292957">
    <property type="component" value="Unassembled WGS sequence"/>
</dbReference>
<dbReference type="EMBL" id="ML143387">
    <property type="protein sequence ID" value="TBU35268.1"/>
    <property type="molecule type" value="Genomic_DNA"/>
</dbReference>
<feature type="domain" description="FAD linked oxidase N-terminal" evidence="3">
    <location>
        <begin position="102"/>
        <end position="179"/>
    </location>
</feature>
<dbReference type="PANTHER" id="PTHR13878:SF91">
    <property type="entry name" value="FAD BINDING DOMAIN PROTEIN (AFU_ORTHOLOGUE AFUA_6G12070)-RELATED"/>
    <property type="match status" value="1"/>
</dbReference>
<dbReference type="InterPro" id="IPR050432">
    <property type="entry name" value="FAD-linked_Oxidoreductases_BP"/>
</dbReference>
<dbReference type="SUPFAM" id="SSF56176">
    <property type="entry name" value="FAD-binding/transporter-associated domain-like"/>
    <property type="match status" value="1"/>
</dbReference>
<comment type="similarity">
    <text evidence="1">Belongs to the oxygen-dependent FAD-linked oxidoreductase family.</text>
</comment>
<dbReference type="Pfam" id="PF01565">
    <property type="entry name" value="FAD_binding_4"/>
    <property type="match status" value="1"/>
</dbReference>
<accession>A0A4Q9N5I8</accession>
<organism evidence="5">
    <name type="scientific">Dichomitus squalens</name>
    <dbReference type="NCBI Taxonomy" id="114155"/>
    <lineage>
        <taxon>Eukaryota</taxon>
        <taxon>Fungi</taxon>
        <taxon>Dikarya</taxon>
        <taxon>Basidiomycota</taxon>
        <taxon>Agaricomycotina</taxon>
        <taxon>Agaricomycetes</taxon>
        <taxon>Polyporales</taxon>
        <taxon>Polyporaceae</taxon>
        <taxon>Dichomitus</taxon>
    </lineage>
</organism>
<evidence type="ECO:0000313" key="5">
    <source>
        <dbReference type="EMBL" id="TBU35268.1"/>
    </source>
</evidence>
<dbReference type="GO" id="GO:0016491">
    <property type="term" value="F:oxidoreductase activity"/>
    <property type="evidence" value="ECO:0007669"/>
    <property type="project" value="UniProtKB-KW"/>
</dbReference>
<dbReference type="InterPro" id="IPR016169">
    <property type="entry name" value="FAD-bd_PCMH_sub2"/>
</dbReference>
<evidence type="ECO:0000256" key="2">
    <source>
        <dbReference type="ARBA" id="ARBA00023002"/>
    </source>
</evidence>
<feature type="domain" description="Berberine/berberine-like" evidence="4">
    <location>
        <begin position="431"/>
        <end position="461"/>
    </location>
</feature>
<keyword evidence="2" id="KW-0560">Oxidoreductase</keyword>
<dbReference type="PANTHER" id="PTHR13878">
    <property type="entry name" value="GULONOLACTONE OXIDASE"/>
    <property type="match status" value="1"/>
</dbReference>
<evidence type="ECO:0000259" key="3">
    <source>
        <dbReference type="Pfam" id="PF01565"/>
    </source>
</evidence>
<dbReference type="Pfam" id="PF08031">
    <property type="entry name" value="BBE"/>
    <property type="match status" value="1"/>
</dbReference>
<dbReference type="InterPro" id="IPR006094">
    <property type="entry name" value="Oxid_FAD_bind_N"/>
</dbReference>
<sequence length="473" mass="52153">MSHLPLPIREYLLARWDRVLSLQSQISQPLLRPLPPAFPCYPTSDPSGDCADVHRLWSLVASFRANESGAMQGANFETFVLTNGTLSACFNSNGSVPVVGVDIQAAVKFTAAHNLRVVVKGAGHDLSGRSTARGSFVIWTHNLKHITFHESFRPTAITPGASVQWQEAYEAVNAQDRVLVGGVGNVLQFTMISSNGTSFVANTFKNPDLFFARRGGGWGTYGVITSVTSQTHENLPLVAALFQASTKDASPTASLQSLLTELVRVHPELSYQMTAGRVVAQSFGHTGVDEQHRRRSERKHRTVLRHRADTCGEQLWRRYGHDRANCGLAHDLSLPGSYGNNGYRGRLLALAPSQPEHVSETLVPLPGLVMLVDPDTMGVNSAWRTALVHAIFSNGWAEGTPVDVINRIMDKVEANMTGVRRLLQRGFSEPHQAFFGDHHVRLREIKAIYDPIDMFVVREGICLDEWTRTSCRV</sequence>
<protein>
    <submittedName>
        <fullName evidence="5">Uncharacterized protein</fullName>
    </submittedName>
</protein>
<dbReference type="InterPro" id="IPR036318">
    <property type="entry name" value="FAD-bd_PCMH-like_sf"/>
</dbReference>
<dbReference type="OrthoDB" id="9983560at2759"/>
<evidence type="ECO:0000259" key="4">
    <source>
        <dbReference type="Pfam" id="PF08031"/>
    </source>
</evidence>
<dbReference type="InterPro" id="IPR012951">
    <property type="entry name" value="BBE"/>
</dbReference>
<proteinExistence type="inferred from homology"/>
<name>A0A4Q9N5I8_9APHY</name>
<gene>
    <name evidence="5" type="ORF">BD311DRAFT_735330</name>
</gene>
<dbReference type="GO" id="GO:0050660">
    <property type="term" value="F:flavin adenine dinucleotide binding"/>
    <property type="evidence" value="ECO:0007669"/>
    <property type="project" value="InterPro"/>
</dbReference>
<dbReference type="AlphaFoldDB" id="A0A4Q9N5I8"/>
<evidence type="ECO:0000256" key="1">
    <source>
        <dbReference type="ARBA" id="ARBA00005466"/>
    </source>
</evidence>
<dbReference type="Gene3D" id="3.30.465.10">
    <property type="match status" value="2"/>
</dbReference>
<reference evidence="5" key="1">
    <citation type="submission" date="2019-01" db="EMBL/GenBank/DDBJ databases">
        <title>Draft genome sequences of three monokaryotic isolates of the white-rot basidiomycete fungus Dichomitus squalens.</title>
        <authorList>
            <consortium name="DOE Joint Genome Institute"/>
            <person name="Lopez S.C."/>
            <person name="Andreopoulos B."/>
            <person name="Pangilinan J."/>
            <person name="Lipzen A."/>
            <person name="Riley R."/>
            <person name="Ahrendt S."/>
            <person name="Ng V."/>
            <person name="Barry K."/>
            <person name="Daum C."/>
            <person name="Grigoriev I.V."/>
            <person name="Hilden K.S."/>
            <person name="Makela M.R."/>
            <person name="de Vries R.P."/>
        </authorList>
    </citation>
    <scope>NUCLEOTIDE SEQUENCE [LARGE SCALE GENOMIC DNA]</scope>
    <source>
        <strain evidence="5">OM18370.1</strain>
    </source>
</reference>